<comment type="caution">
    <text evidence="14">The sequence shown here is derived from an EMBL/GenBank/DDBJ whole genome shotgun (WGS) entry which is preliminary data.</text>
</comment>
<keyword evidence="4 11" id="KW-0540">Nuclease</keyword>
<dbReference type="HAMAP" id="MF_01469">
    <property type="entry name" value="RNase_M5"/>
    <property type="match status" value="1"/>
</dbReference>
<evidence type="ECO:0000256" key="6">
    <source>
        <dbReference type="ARBA" id="ARBA00022730"/>
    </source>
</evidence>
<keyword evidence="1 11" id="KW-0963">Cytoplasm</keyword>
<evidence type="ECO:0000256" key="7">
    <source>
        <dbReference type="ARBA" id="ARBA00022759"/>
    </source>
</evidence>
<keyword evidence="7 11" id="KW-0255">Endonuclease</keyword>
<comment type="similarity">
    <text evidence="11">Belongs to the ribonuclease M5 family.</text>
</comment>
<protein>
    <recommendedName>
        <fullName evidence="11 12">Ribonuclease M5</fullName>
        <ecNumber evidence="11 12">3.1.26.8</ecNumber>
    </recommendedName>
    <alternativeName>
        <fullName evidence="11">RNase M5</fullName>
    </alternativeName>
    <alternativeName>
        <fullName evidence="11">Ribosomal RNA terminal maturase M5</fullName>
    </alternativeName>
</protein>
<dbReference type="InterPro" id="IPR006171">
    <property type="entry name" value="TOPRIM_dom"/>
</dbReference>
<evidence type="ECO:0000313" key="15">
    <source>
        <dbReference type="Proteomes" id="UP000721415"/>
    </source>
</evidence>
<evidence type="ECO:0000256" key="5">
    <source>
        <dbReference type="ARBA" id="ARBA00022723"/>
    </source>
</evidence>
<dbReference type="Pfam" id="PF01751">
    <property type="entry name" value="Toprim"/>
    <property type="match status" value="1"/>
</dbReference>
<evidence type="ECO:0000256" key="4">
    <source>
        <dbReference type="ARBA" id="ARBA00022722"/>
    </source>
</evidence>
<accession>A0ABS0LT96</accession>
<evidence type="ECO:0000313" key="14">
    <source>
        <dbReference type="EMBL" id="MBG9986494.1"/>
    </source>
</evidence>
<comment type="catalytic activity">
    <reaction evidence="11">
        <text>Endonucleolytic cleavage of RNA, removing 21 and 42 nucleotides, respectively, from the 5'- and 3'-termini of a 5S-rRNA precursor.</text>
        <dbReference type="EC" id="3.1.26.8"/>
    </reaction>
</comment>
<evidence type="ECO:0000256" key="10">
    <source>
        <dbReference type="ARBA" id="ARBA00022884"/>
    </source>
</evidence>
<keyword evidence="3 11" id="KW-0698">rRNA processing</keyword>
<evidence type="ECO:0000256" key="8">
    <source>
        <dbReference type="ARBA" id="ARBA00022801"/>
    </source>
</evidence>
<dbReference type="SMART" id="SM00493">
    <property type="entry name" value="TOPRIM"/>
    <property type="match status" value="1"/>
</dbReference>
<comment type="function">
    <text evidence="11">Required for correct processing of both the 5' and 3' ends of 5S rRNA precursor. Cleaves both sides of a double-stranded region yielding mature 5S rRNA in one step.</text>
</comment>
<dbReference type="Gene3D" id="3.40.1360.10">
    <property type="match status" value="1"/>
</dbReference>
<keyword evidence="9" id="KW-0460">Magnesium</keyword>
<dbReference type="PANTHER" id="PTHR39156:SF2">
    <property type="entry name" value="DNA PRIMASE (BACTERIAL TYPE) AND SMALL PRIMASE-LIKE PROTEINS"/>
    <property type="match status" value="1"/>
</dbReference>
<evidence type="ECO:0000256" key="3">
    <source>
        <dbReference type="ARBA" id="ARBA00022552"/>
    </source>
</evidence>
<dbReference type="InterPro" id="IPR034141">
    <property type="entry name" value="TOPRIM_RNase_M5-like"/>
</dbReference>
<keyword evidence="8 11" id="KW-0378">Hydrolase</keyword>
<evidence type="ECO:0000256" key="9">
    <source>
        <dbReference type="ARBA" id="ARBA00022842"/>
    </source>
</evidence>
<feature type="domain" description="Toprim" evidence="13">
    <location>
        <begin position="7"/>
        <end position="92"/>
    </location>
</feature>
<keyword evidence="2 11" id="KW-0690">Ribosome biogenesis</keyword>
<keyword evidence="6 11" id="KW-0699">rRNA-binding</keyword>
<gene>
    <name evidence="11 14" type="primary">rnmV</name>
    <name evidence="14" type="ORF">HZY91_06245</name>
</gene>
<dbReference type="PANTHER" id="PTHR39156">
    <property type="entry name" value="RIBONUCLEASE M5"/>
    <property type="match status" value="1"/>
</dbReference>
<evidence type="ECO:0000256" key="2">
    <source>
        <dbReference type="ARBA" id="ARBA00022517"/>
    </source>
</evidence>
<dbReference type="Proteomes" id="UP000721415">
    <property type="component" value="Unassembled WGS sequence"/>
</dbReference>
<evidence type="ECO:0000256" key="12">
    <source>
        <dbReference type="NCBIfam" id="TIGR00334"/>
    </source>
</evidence>
<comment type="subcellular location">
    <subcellularLocation>
        <location evidence="11">Cytoplasm</location>
    </subcellularLocation>
</comment>
<dbReference type="EC" id="3.1.26.8" evidence="11 12"/>
<proteinExistence type="inferred from homology"/>
<evidence type="ECO:0000256" key="11">
    <source>
        <dbReference type="HAMAP-Rule" id="MF_01469"/>
    </source>
</evidence>
<keyword evidence="15" id="KW-1185">Reference proteome</keyword>
<organism evidence="14 15">
    <name type="scientific">Facklamia lactis</name>
    <dbReference type="NCBI Taxonomy" id="2749967"/>
    <lineage>
        <taxon>Bacteria</taxon>
        <taxon>Bacillati</taxon>
        <taxon>Bacillota</taxon>
        <taxon>Bacilli</taxon>
        <taxon>Lactobacillales</taxon>
        <taxon>Aerococcaceae</taxon>
        <taxon>Facklamia</taxon>
    </lineage>
</organism>
<sequence length="187" mass="21323">MLENIPSEVIIVEGRDDTKRLIETFGNQVKTIETNGSALDKQIIDRIVKADQEYGVIVFTDPDYSGLRIRRMIREAIPGVKEAFLSQAQTVSNRKHASLGIEHASKEDIRLALSQVMTPPTETHLEMIPLSHLIELRLVGYPHSKALRQKVAKHFNLGYLNAKQLQKQLYKYGIKQKDLENYLKEGE</sequence>
<dbReference type="CDD" id="cd01027">
    <property type="entry name" value="TOPRIM_RNase_M5_like"/>
    <property type="match status" value="1"/>
</dbReference>
<keyword evidence="10 11" id="KW-0694">RNA-binding</keyword>
<dbReference type="EMBL" id="JACBXQ010000003">
    <property type="protein sequence ID" value="MBG9986494.1"/>
    <property type="molecule type" value="Genomic_DNA"/>
</dbReference>
<reference evidence="14 15" key="1">
    <citation type="submission" date="2020-07" db="EMBL/GenBank/DDBJ databases">
        <title>Facklamia lactis sp. nov., isolated from raw milk.</title>
        <authorList>
            <person name="Doll E.V."/>
            <person name="Huptas C."/>
            <person name="Staib L."/>
            <person name="Wenning M."/>
            <person name="Scherer S."/>
        </authorList>
    </citation>
    <scope>NUCLEOTIDE SEQUENCE [LARGE SCALE GENOMIC DNA]</scope>
    <source>
        <strain evidence="14 15">DSM 111018</strain>
    </source>
</reference>
<dbReference type="InterPro" id="IPR004466">
    <property type="entry name" value="RNase_M5"/>
</dbReference>
<dbReference type="Pfam" id="PF13331">
    <property type="entry name" value="DUF4093"/>
    <property type="match status" value="1"/>
</dbReference>
<evidence type="ECO:0000256" key="1">
    <source>
        <dbReference type="ARBA" id="ARBA00022490"/>
    </source>
</evidence>
<name>A0ABS0LT96_9LACT</name>
<evidence type="ECO:0000259" key="13">
    <source>
        <dbReference type="PROSITE" id="PS50880"/>
    </source>
</evidence>
<dbReference type="GO" id="GO:0043822">
    <property type="term" value="F:ribonuclease M5 activity"/>
    <property type="evidence" value="ECO:0007669"/>
    <property type="project" value="UniProtKB-EC"/>
</dbReference>
<dbReference type="NCBIfam" id="TIGR00334">
    <property type="entry name" value="5S_RNA_mat_M5"/>
    <property type="match status" value="1"/>
</dbReference>
<dbReference type="SUPFAM" id="SSF110455">
    <property type="entry name" value="Toprim domain"/>
    <property type="match status" value="1"/>
</dbReference>
<dbReference type="RefSeq" id="WP_197115409.1">
    <property type="nucleotide sequence ID" value="NZ_JACBXQ010000003.1"/>
</dbReference>
<dbReference type="PROSITE" id="PS50880">
    <property type="entry name" value="TOPRIM"/>
    <property type="match status" value="1"/>
</dbReference>
<keyword evidence="5" id="KW-0479">Metal-binding</keyword>
<dbReference type="InterPro" id="IPR025156">
    <property type="entry name" value="RNase_M5_C"/>
</dbReference>